<comment type="similarity">
    <text evidence="3">Belongs to the PSMG2 family.</text>
</comment>
<dbReference type="OrthoDB" id="10260712at2759"/>
<protein>
    <recommendedName>
        <fullName evidence="1">Proteasome assembly chaperone 2</fullName>
    </recommendedName>
</protein>
<reference evidence="4 5" key="1">
    <citation type="submission" date="2012-10" db="EMBL/GenBank/DDBJ databases">
        <authorList>
            <person name="Zafar N."/>
            <person name="Inman J."/>
            <person name="Hall N."/>
            <person name="Lorenzi H."/>
            <person name="Caler E."/>
        </authorList>
    </citation>
    <scope>NUCLEOTIDE SEQUENCE [LARGE SCALE GENOMIC DNA]</scope>
    <source>
        <strain evidence="4 5">IP1</strain>
    </source>
</reference>
<dbReference type="InterPro" id="IPR016562">
    <property type="entry name" value="Proteasome_assmbl_chp_2_euk"/>
</dbReference>
<evidence type="ECO:0000313" key="4">
    <source>
        <dbReference type="EMBL" id="ELP84065.1"/>
    </source>
</evidence>
<gene>
    <name evidence="4" type="ORF">EIN_212150</name>
</gene>
<dbReference type="InterPro" id="IPR038389">
    <property type="entry name" value="PSMG2_sf"/>
</dbReference>
<name>A0A0A1TUX0_ENTIV</name>
<dbReference type="OMA" id="TANNTHQ"/>
<keyword evidence="5" id="KW-1185">Reference proteome</keyword>
<evidence type="ECO:0000256" key="3">
    <source>
        <dbReference type="ARBA" id="ARBA00025745"/>
    </source>
</evidence>
<sequence>MKSTANNTHQGTQVFIPCLTIGNVGQLCADLLINTFSLPESSHLQDDALLPYVAPPVYDHIQTPTTAMSLYSDEKLSVFQIRSTVVQSLFKNFCDDLANYVQKMAPSHVFLLHSNSKGNLGEVFLSQETVLEKSPIASYFYKKLSEKGLKVSIINSVCYDGDTRNDALKMFKTVLEILKEEVPLKEVKSWNTSTLWGDLKAETQAAMF</sequence>
<accession>A0A0A1TUX0</accession>
<evidence type="ECO:0000256" key="2">
    <source>
        <dbReference type="ARBA" id="ARBA00023186"/>
    </source>
</evidence>
<dbReference type="InterPro" id="IPR019151">
    <property type="entry name" value="Proteasome_assmbl_chaperone_2"/>
</dbReference>
<evidence type="ECO:0000256" key="1">
    <source>
        <dbReference type="ARBA" id="ARBA00019186"/>
    </source>
</evidence>
<dbReference type="GeneID" id="14883038"/>
<dbReference type="GO" id="GO:0043248">
    <property type="term" value="P:proteasome assembly"/>
    <property type="evidence" value="ECO:0007669"/>
    <property type="project" value="TreeGrafter"/>
</dbReference>
<dbReference type="EMBL" id="KB207169">
    <property type="protein sequence ID" value="ELP84065.1"/>
    <property type="molecule type" value="Genomic_DNA"/>
</dbReference>
<dbReference type="GO" id="GO:0005634">
    <property type="term" value="C:nucleus"/>
    <property type="evidence" value="ECO:0007669"/>
    <property type="project" value="TreeGrafter"/>
</dbReference>
<dbReference type="Pfam" id="PF09754">
    <property type="entry name" value="PAC2"/>
    <property type="match status" value="1"/>
</dbReference>
<dbReference type="RefSeq" id="XP_004183411.1">
    <property type="nucleotide sequence ID" value="XM_004183363.1"/>
</dbReference>
<dbReference type="PANTHER" id="PTHR12970">
    <property type="entry name" value="PROTEASOME ASSEMBLY CHAPERONE 2"/>
    <property type="match status" value="1"/>
</dbReference>
<dbReference type="GO" id="GO:0005829">
    <property type="term" value="C:cytosol"/>
    <property type="evidence" value="ECO:0007669"/>
    <property type="project" value="TreeGrafter"/>
</dbReference>
<dbReference type="Gene3D" id="3.40.50.10900">
    <property type="entry name" value="PAC-like subunit"/>
    <property type="match status" value="1"/>
</dbReference>
<organism evidence="4 5">
    <name type="scientific">Entamoeba invadens IP1</name>
    <dbReference type="NCBI Taxonomy" id="370355"/>
    <lineage>
        <taxon>Eukaryota</taxon>
        <taxon>Amoebozoa</taxon>
        <taxon>Evosea</taxon>
        <taxon>Archamoebae</taxon>
        <taxon>Mastigamoebida</taxon>
        <taxon>Entamoebidae</taxon>
        <taxon>Entamoeba</taxon>
    </lineage>
</organism>
<dbReference type="KEGG" id="eiv:EIN_212150"/>
<dbReference type="SUPFAM" id="SSF159659">
    <property type="entry name" value="Cgl1923-like"/>
    <property type="match status" value="1"/>
</dbReference>
<dbReference type="PANTHER" id="PTHR12970:SF1">
    <property type="entry name" value="PROTEASOME ASSEMBLY CHAPERONE 2"/>
    <property type="match status" value="1"/>
</dbReference>
<proteinExistence type="inferred from homology"/>
<dbReference type="AlphaFoldDB" id="A0A0A1TUX0"/>
<dbReference type="VEuPathDB" id="AmoebaDB:EIN_212150"/>
<keyword evidence="2" id="KW-0143">Chaperone</keyword>
<dbReference type="Proteomes" id="UP000014680">
    <property type="component" value="Unassembled WGS sequence"/>
</dbReference>
<evidence type="ECO:0000313" key="5">
    <source>
        <dbReference type="Proteomes" id="UP000014680"/>
    </source>
</evidence>